<dbReference type="GO" id="GO:0022857">
    <property type="term" value="F:transmembrane transporter activity"/>
    <property type="evidence" value="ECO:0007669"/>
    <property type="project" value="InterPro"/>
</dbReference>
<evidence type="ECO:0000256" key="1">
    <source>
        <dbReference type="ARBA" id="ARBA00004651"/>
    </source>
</evidence>
<keyword evidence="4 7" id="KW-0812">Transmembrane</keyword>
<keyword evidence="3" id="KW-1003">Cell membrane</keyword>
<feature type="transmembrane region" description="Helical" evidence="7">
    <location>
        <begin position="145"/>
        <end position="164"/>
    </location>
</feature>
<keyword evidence="6 7" id="KW-0472">Membrane</keyword>
<dbReference type="RefSeq" id="WP_036679591.1">
    <property type="nucleotide sequence ID" value="NZ_JNVM01000006.1"/>
</dbReference>
<dbReference type="GO" id="GO:0005886">
    <property type="term" value="C:plasma membrane"/>
    <property type="evidence" value="ECO:0007669"/>
    <property type="project" value="UniProtKB-SubCell"/>
</dbReference>
<dbReference type="Pfam" id="PF07690">
    <property type="entry name" value="MFS_1"/>
    <property type="match status" value="1"/>
</dbReference>
<evidence type="ECO:0000313" key="9">
    <source>
        <dbReference type="Proteomes" id="UP000028123"/>
    </source>
</evidence>
<feature type="transmembrane region" description="Helical" evidence="7">
    <location>
        <begin position="287"/>
        <end position="305"/>
    </location>
</feature>
<dbReference type="SUPFAM" id="SSF103473">
    <property type="entry name" value="MFS general substrate transporter"/>
    <property type="match status" value="1"/>
</dbReference>
<dbReference type="PANTHER" id="PTHR43266:SF2">
    <property type="entry name" value="MAJOR FACILITATOR SUPERFAMILY (MFS) PROFILE DOMAIN-CONTAINING PROTEIN"/>
    <property type="match status" value="1"/>
</dbReference>
<sequence>MNVWNKLRLKPIHALLVSQFWSAFADNAILFAIIEMLRAKAYPESYIGNVQQAFLFAYVVLAPFVGSFADKHPKSVVLLIGNALKALGIVGLLLGLEPALSYAVIGIGAAVYSPAKYGILGEILSRSATDAKQLDSDLLKANAKIEGYTIIAILAGTVGGGILAKQSLTVCIVACMLLYVTALLLSLSIPRVAGNPNIHYVKDSILFFKDIARLFRDRTARYCLIGTSSFWMTSSVIRVAVISWIPLHLGIHGVDQISMLIAVTAIGIMAGALMAPKLVPAHKFLNSYVYGVVMVVLILVFPMLGNLYVTVFILLAVGFAGGVYVVPLNSVLQKVGNPKIGAGKTIAVQNLFENVLMFAGVRAYTQATAAGTSVETSIYGVGLVLALFVLYLVFQAVMLKRRSAAVADSRA</sequence>
<organism evidence="8 9">
    <name type="scientific">Paenibacillus tyrfis</name>
    <dbReference type="NCBI Taxonomy" id="1501230"/>
    <lineage>
        <taxon>Bacteria</taxon>
        <taxon>Bacillati</taxon>
        <taxon>Bacillota</taxon>
        <taxon>Bacilli</taxon>
        <taxon>Bacillales</taxon>
        <taxon>Paenibacillaceae</taxon>
        <taxon>Paenibacillus</taxon>
    </lineage>
</organism>
<evidence type="ECO:0000256" key="6">
    <source>
        <dbReference type="ARBA" id="ARBA00023136"/>
    </source>
</evidence>
<name>A0A081P7J6_9BACL</name>
<evidence type="ECO:0000313" key="8">
    <source>
        <dbReference type="EMBL" id="KEQ26669.1"/>
    </source>
</evidence>
<accession>A0A081P7J6</accession>
<feature type="transmembrane region" description="Helical" evidence="7">
    <location>
        <begin position="311"/>
        <end position="332"/>
    </location>
</feature>
<gene>
    <name evidence="8" type="ORF">ET33_33050</name>
</gene>
<dbReference type="OrthoDB" id="9803968at2"/>
<evidence type="ECO:0000256" key="4">
    <source>
        <dbReference type="ARBA" id="ARBA00022692"/>
    </source>
</evidence>
<evidence type="ECO:0008006" key="10">
    <source>
        <dbReference type="Google" id="ProtNLM"/>
    </source>
</evidence>
<proteinExistence type="predicted"/>
<dbReference type="Proteomes" id="UP000028123">
    <property type="component" value="Unassembled WGS sequence"/>
</dbReference>
<dbReference type="eggNOG" id="COG2814">
    <property type="taxonomic scope" value="Bacteria"/>
</dbReference>
<dbReference type="NCBIfam" id="NF008397">
    <property type="entry name" value="PRK11195.1"/>
    <property type="match status" value="1"/>
</dbReference>
<comment type="caution">
    <text evidence="8">The sequence shown here is derived from an EMBL/GenBank/DDBJ whole genome shotgun (WGS) entry which is preliminary data.</text>
</comment>
<dbReference type="PANTHER" id="PTHR43266">
    <property type="entry name" value="MACROLIDE-EFFLUX PROTEIN"/>
    <property type="match status" value="1"/>
</dbReference>
<keyword evidence="2" id="KW-0813">Transport</keyword>
<dbReference type="InterPro" id="IPR036259">
    <property type="entry name" value="MFS_trans_sf"/>
</dbReference>
<comment type="subcellular location">
    <subcellularLocation>
        <location evidence="1">Cell membrane</location>
        <topology evidence="1">Multi-pass membrane protein</topology>
    </subcellularLocation>
</comment>
<reference evidence="8 9" key="1">
    <citation type="submission" date="2014-06" db="EMBL/GenBank/DDBJ databases">
        <title>Draft genome sequence of Paenibacillus sp. MSt1.</title>
        <authorList>
            <person name="Aw Y.K."/>
            <person name="Ong K.S."/>
            <person name="Gan H.M."/>
            <person name="Lee S.M."/>
        </authorList>
    </citation>
    <scope>NUCLEOTIDE SEQUENCE [LARGE SCALE GENOMIC DNA]</scope>
    <source>
        <strain evidence="8 9">MSt1</strain>
    </source>
</reference>
<evidence type="ECO:0000256" key="3">
    <source>
        <dbReference type="ARBA" id="ARBA00022475"/>
    </source>
</evidence>
<dbReference type="InterPro" id="IPR011701">
    <property type="entry name" value="MFS"/>
</dbReference>
<feature type="transmembrane region" description="Helical" evidence="7">
    <location>
        <begin position="222"/>
        <end position="245"/>
    </location>
</feature>
<dbReference type="AlphaFoldDB" id="A0A081P7J6"/>
<keyword evidence="9" id="KW-1185">Reference proteome</keyword>
<feature type="transmembrane region" description="Helical" evidence="7">
    <location>
        <begin position="170"/>
        <end position="189"/>
    </location>
</feature>
<feature type="transmembrane region" description="Helical" evidence="7">
    <location>
        <begin position="102"/>
        <end position="124"/>
    </location>
</feature>
<dbReference type="EMBL" id="JNVM01000006">
    <property type="protein sequence ID" value="KEQ26669.1"/>
    <property type="molecule type" value="Genomic_DNA"/>
</dbReference>
<feature type="transmembrane region" description="Helical" evidence="7">
    <location>
        <begin position="376"/>
        <end position="394"/>
    </location>
</feature>
<feature type="transmembrane region" description="Helical" evidence="7">
    <location>
        <begin position="46"/>
        <end position="69"/>
    </location>
</feature>
<feature type="transmembrane region" description="Helical" evidence="7">
    <location>
        <begin position="257"/>
        <end position="275"/>
    </location>
</feature>
<feature type="transmembrane region" description="Helical" evidence="7">
    <location>
        <begin position="12"/>
        <end position="34"/>
    </location>
</feature>
<dbReference type="Gene3D" id="1.20.1250.20">
    <property type="entry name" value="MFS general substrate transporter like domains"/>
    <property type="match status" value="1"/>
</dbReference>
<evidence type="ECO:0000256" key="7">
    <source>
        <dbReference type="SAM" id="Phobius"/>
    </source>
</evidence>
<evidence type="ECO:0000256" key="2">
    <source>
        <dbReference type="ARBA" id="ARBA00022448"/>
    </source>
</evidence>
<keyword evidence="5 7" id="KW-1133">Transmembrane helix</keyword>
<feature type="transmembrane region" description="Helical" evidence="7">
    <location>
        <begin position="76"/>
        <end position="96"/>
    </location>
</feature>
<protein>
    <recommendedName>
        <fullName evidence="10">Lysophospholipid transporter LplT</fullName>
    </recommendedName>
</protein>
<evidence type="ECO:0000256" key="5">
    <source>
        <dbReference type="ARBA" id="ARBA00022989"/>
    </source>
</evidence>